<organism evidence="1 3">
    <name type="scientific">Medicago truncatula</name>
    <name type="common">Barrel medic</name>
    <name type="synonym">Medicago tribuloides</name>
    <dbReference type="NCBI Taxonomy" id="3880"/>
    <lineage>
        <taxon>Eukaryota</taxon>
        <taxon>Viridiplantae</taxon>
        <taxon>Streptophyta</taxon>
        <taxon>Embryophyta</taxon>
        <taxon>Tracheophyta</taxon>
        <taxon>Spermatophyta</taxon>
        <taxon>Magnoliopsida</taxon>
        <taxon>eudicotyledons</taxon>
        <taxon>Gunneridae</taxon>
        <taxon>Pentapetalae</taxon>
        <taxon>rosids</taxon>
        <taxon>fabids</taxon>
        <taxon>Fabales</taxon>
        <taxon>Fabaceae</taxon>
        <taxon>Papilionoideae</taxon>
        <taxon>50 kb inversion clade</taxon>
        <taxon>NPAAA clade</taxon>
        <taxon>Hologalegina</taxon>
        <taxon>IRL clade</taxon>
        <taxon>Trifolieae</taxon>
        <taxon>Medicago</taxon>
    </lineage>
</organism>
<reference evidence="1 3" key="2">
    <citation type="journal article" date="2014" name="BMC Genomics">
        <title>An improved genome release (version Mt4.0) for the model legume Medicago truncatula.</title>
        <authorList>
            <person name="Tang H."/>
            <person name="Krishnakumar V."/>
            <person name="Bidwell S."/>
            <person name="Rosen B."/>
            <person name="Chan A."/>
            <person name="Zhou S."/>
            <person name="Gentzbittel L."/>
            <person name="Childs K.L."/>
            <person name="Yandell M."/>
            <person name="Gundlach H."/>
            <person name="Mayer K.F."/>
            <person name="Schwartz D.C."/>
            <person name="Town C.D."/>
        </authorList>
    </citation>
    <scope>GENOME REANNOTATION</scope>
    <source>
        <strain evidence="2 3">cv. Jemalong A17</strain>
    </source>
</reference>
<dbReference type="AlphaFoldDB" id="G7KY44"/>
<reference evidence="1 3" key="1">
    <citation type="journal article" date="2011" name="Nature">
        <title>The Medicago genome provides insight into the evolution of rhizobial symbioses.</title>
        <authorList>
            <person name="Young N.D."/>
            <person name="Debelle F."/>
            <person name="Oldroyd G.E."/>
            <person name="Geurts R."/>
            <person name="Cannon S.B."/>
            <person name="Udvardi M.K."/>
            <person name="Benedito V.A."/>
            <person name="Mayer K.F."/>
            <person name="Gouzy J."/>
            <person name="Schoof H."/>
            <person name="Van de Peer Y."/>
            <person name="Proost S."/>
            <person name="Cook D.R."/>
            <person name="Meyers B.C."/>
            <person name="Spannagl M."/>
            <person name="Cheung F."/>
            <person name="De Mita S."/>
            <person name="Krishnakumar V."/>
            <person name="Gundlach H."/>
            <person name="Zhou S."/>
            <person name="Mudge J."/>
            <person name="Bharti A.K."/>
            <person name="Murray J.D."/>
            <person name="Naoumkina M.A."/>
            <person name="Rosen B."/>
            <person name="Silverstein K.A."/>
            <person name="Tang H."/>
            <person name="Rombauts S."/>
            <person name="Zhao P.X."/>
            <person name="Zhou P."/>
            <person name="Barbe V."/>
            <person name="Bardou P."/>
            <person name="Bechner M."/>
            <person name="Bellec A."/>
            <person name="Berger A."/>
            <person name="Berges H."/>
            <person name="Bidwell S."/>
            <person name="Bisseling T."/>
            <person name="Choisne N."/>
            <person name="Couloux A."/>
            <person name="Denny R."/>
            <person name="Deshpande S."/>
            <person name="Dai X."/>
            <person name="Doyle J.J."/>
            <person name="Dudez A.M."/>
            <person name="Farmer A.D."/>
            <person name="Fouteau S."/>
            <person name="Franken C."/>
            <person name="Gibelin C."/>
            <person name="Gish J."/>
            <person name="Goldstein S."/>
            <person name="Gonzalez A.J."/>
            <person name="Green P.J."/>
            <person name="Hallab A."/>
            <person name="Hartog M."/>
            <person name="Hua A."/>
            <person name="Humphray S.J."/>
            <person name="Jeong D.H."/>
            <person name="Jing Y."/>
            <person name="Jocker A."/>
            <person name="Kenton S.M."/>
            <person name="Kim D.J."/>
            <person name="Klee K."/>
            <person name="Lai H."/>
            <person name="Lang C."/>
            <person name="Lin S."/>
            <person name="Macmil S.L."/>
            <person name="Magdelenat G."/>
            <person name="Matthews L."/>
            <person name="McCorrison J."/>
            <person name="Monaghan E.L."/>
            <person name="Mun J.H."/>
            <person name="Najar F.Z."/>
            <person name="Nicholson C."/>
            <person name="Noirot C."/>
            <person name="O'Bleness M."/>
            <person name="Paule C.R."/>
            <person name="Poulain J."/>
            <person name="Prion F."/>
            <person name="Qin B."/>
            <person name="Qu C."/>
            <person name="Retzel E.F."/>
            <person name="Riddle C."/>
            <person name="Sallet E."/>
            <person name="Samain S."/>
            <person name="Samson N."/>
            <person name="Sanders I."/>
            <person name="Saurat O."/>
            <person name="Scarpelli C."/>
            <person name="Schiex T."/>
            <person name="Segurens B."/>
            <person name="Severin A.J."/>
            <person name="Sherrier D.J."/>
            <person name="Shi R."/>
            <person name="Sims S."/>
            <person name="Singer S.R."/>
            <person name="Sinharoy S."/>
            <person name="Sterck L."/>
            <person name="Viollet A."/>
            <person name="Wang B.B."/>
            <person name="Wang K."/>
            <person name="Wang M."/>
            <person name="Wang X."/>
            <person name="Warfsmann J."/>
            <person name="Weissenbach J."/>
            <person name="White D.D."/>
            <person name="White J.D."/>
            <person name="Wiley G.B."/>
            <person name="Wincker P."/>
            <person name="Xing Y."/>
            <person name="Yang L."/>
            <person name="Yao Z."/>
            <person name="Ying F."/>
            <person name="Zhai J."/>
            <person name="Zhou L."/>
            <person name="Zuber A."/>
            <person name="Denarie J."/>
            <person name="Dixon R.A."/>
            <person name="May G.D."/>
            <person name="Schwartz D.C."/>
            <person name="Rogers J."/>
            <person name="Quetier F."/>
            <person name="Town C.D."/>
            <person name="Roe B.A."/>
        </authorList>
    </citation>
    <scope>NUCLEOTIDE SEQUENCE [LARGE SCALE GENOMIC DNA]</scope>
    <source>
        <strain evidence="1">A17</strain>
        <strain evidence="2 3">cv. Jemalong A17</strain>
    </source>
</reference>
<dbReference type="EMBL" id="CM001223">
    <property type="protein sequence ID" value="AES79832.1"/>
    <property type="molecule type" value="Genomic_DNA"/>
</dbReference>
<dbReference type="HOGENOM" id="CLU_125180_1_0_1"/>
<dbReference type="PaxDb" id="3880-AES79832"/>
<keyword evidence="3" id="KW-1185">Reference proteome</keyword>
<reference evidence="2" key="3">
    <citation type="submission" date="2015-04" db="UniProtKB">
        <authorList>
            <consortium name="EnsemblPlants"/>
        </authorList>
    </citation>
    <scope>IDENTIFICATION</scope>
    <source>
        <strain evidence="2">cv. Jemalong A17</strain>
    </source>
</reference>
<sequence length="121" mass="13907">MADSVNVCIRFNGGNPQLFKIGYINVMLKGLKDQLNEINQGLNLGDTRRVENIWYERPTLDEGKIWFSRLELTNDDDHFPVFEKYLRNANIGSKPTLIPKILPQISNNVKQFLTISTTILL</sequence>
<dbReference type="EnsemblPlants" id="AES79832">
    <property type="protein sequence ID" value="AES79832"/>
    <property type="gene ID" value="MTR_7g073160"/>
</dbReference>
<protein>
    <submittedName>
        <fullName evidence="1">40S ribosomal S10-like protein, putative</fullName>
    </submittedName>
</protein>
<dbReference type="Proteomes" id="UP000002051">
    <property type="component" value="Unassembled WGS sequence"/>
</dbReference>
<evidence type="ECO:0000313" key="1">
    <source>
        <dbReference type="EMBL" id="AES79832.1"/>
    </source>
</evidence>
<name>G7KY44_MEDTR</name>
<proteinExistence type="predicted"/>
<evidence type="ECO:0000313" key="3">
    <source>
        <dbReference type="Proteomes" id="UP000002051"/>
    </source>
</evidence>
<evidence type="ECO:0000313" key="2">
    <source>
        <dbReference type="EnsemblPlants" id="AES79832"/>
    </source>
</evidence>
<gene>
    <name evidence="1" type="ordered locus">MTR_7g073160</name>
</gene>
<accession>G7KY44</accession>